<dbReference type="GO" id="GO:0016787">
    <property type="term" value="F:hydrolase activity"/>
    <property type="evidence" value="ECO:0007669"/>
    <property type="project" value="UniProtKB-KW"/>
</dbReference>
<organism evidence="3 4">
    <name type="scientific">Paraherbaspirillum soli</name>
    <dbReference type="NCBI Taxonomy" id="631222"/>
    <lineage>
        <taxon>Bacteria</taxon>
        <taxon>Pseudomonadati</taxon>
        <taxon>Pseudomonadota</taxon>
        <taxon>Betaproteobacteria</taxon>
        <taxon>Burkholderiales</taxon>
        <taxon>Oxalobacteraceae</taxon>
        <taxon>Paraherbaspirillum</taxon>
    </lineage>
</organism>
<keyword evidence="1 3" id="KW-0378">Hydrolase</keyword>
<dbReference type="PANTHER" id="PTHR43798">
    <property type="entry name" value="MONOACYLGLYCEROL LIPASE"/>
    <property type="match status" value="1"/>
</dbReference>
<evidence type="ECO:0000256" key="1">
    <source>
        <dbReference type="ARBA" id="ARBA00022801"/>
    </source>
</evidence>
<dbReference type="Pfam" id="PF00561">
    <property type="entry name" value="Abhydrolase_1"/>
    <property type="match status" value="1"/>
</dbReference>
<evidence type="ECO:0000313" key="4">
    <source>
        <dbReference type="Proteomes" id="UP001596045"/>
    </source>
</evidence>
<name>A0ABW0MFC8_9BURK</name>
<proteinExistence type="predicted"/>
<protein>
    <submittedName>
        <fullName evidence="3">Alpha/beta fold hydrolase</fullName>
    </submittedName>
</protein>
<dbReference type="InterPro" id="IPR000073">
    <property type="entry name" value="AB_hydrolase_1"/>
</dbReference>
<evidence type="ECO:0000313" key="3">
    <source>
        <dbReference type="EMBL" id="MFC5475672.1"/>
    </source>
</evidence>
<dbReference type="Gene3D" id="3.40.50.1820">
    <property type="entry name" value="alpha/beta hydrolase"/>
    <property type="match status" value="1"/>
</dbReference>
<dbReference type="InterPro" id="IPR029058">
    <property type="entry name" value="AB_hydrolase_fold"/>
</dbReference>
<dbReference type="InterPro" id="IPR050266">
    <property type="entry name" value="AB_hydrolase_sf"/>
</dbReference>
<dbReference type="EMBL" id="JBHSMT010000028">
    <property type="protein sequence ID" value="MFC5475672.1"/>
    <property type="molecule type" value="Genomic_DNA"/>
</dbReference>
<dbReference type="RefSeq" id="WP_378999175.1">
    <property type="nucleotide sequence ID" value="NZ_JBHSMT010000028.1"/>
</dbReference>
<reference evidence="4" key="1">
    <citation type="journal article" date="2019" name="Int. J. Syst. Evol. Microbiol.">
        <title>The Global Catalogue of Microorganisms (GCM) 10K type strain sequencing project: providing services to taxonomists for standard genome sequencing and annotation.</title>
        <authorList>
            <consortium name="The Broad Institute Genomics Platform"/>
            <consortium name="The Broad Institute Genome Sequencing Center for Infectious Disease"/>
            <person name="Wu L."/>
            <person name="Ma J."/>
        </authorList>
    </citation>
    <scope>NUCLEOTIDE SEQUENCE [LARGE SCALE GENOMIC DNA]</scope>
    <source>
        <strain evidence="4">JCM 17066</strain>
    </source>
</reference>
<dbReference type="Proteomes" id="UP001596045">
    <property type="component" value="Unassembled WGS sequence"/>
</dbReference>
<gene>
    <name evidence="3" type="ORF">ACFPM8_17050</name>
</gene>
<evidence type="ECO:0000259" key="2">
    <source>
        <dbReference type="Pfam" id="PF00561"/>
    </source>
</evidence>
<accession>A0ABW0MFC8</accession>
<dbReference type="SUPFAM" id="SSF53474">
    <property type="entry name" value="alpha/beta-Hydrolases"/>
    <property type="match status" value="1"/>
</dbReference>
<keyword evidence="4" id="KW-1185">Reference proteome</keyword>
<dbReference type="PANTHER" id="PTHR43798:SF31">
    <property type="entry name" value="AB HYDROLASE SUPERFAMILY PROTEIN YCLE"/>
    <property type="match status" value="1"/>
</dbReference>
<comment type="caution">
    <text evidence="3">The sequence shown here is derived from an EMBL/GenBank/DDBJ whole genome shotgun (WGS) entry which is preliminary data.</text>
</comment>
<sequence>MNNPITASIKQVSVNGVSLPFLEQGQGTPVVFVHGYISDHRVWRGQRQAVAQRYRYIAFSQRYFGANPWRDGGDKFSFATHLDDLAAFIRGLHAGPVHVVGWSYGAALGLVLAMQHPELVRSLFAYEPGSGTFVTDPVDAKTIAEDRQRMIAPAISANQAGQFARAVQFVFDSANHQAGLFETLAPPLRAVFLDNARTIPLLFGAPPPPSLSSAQLGRSSVPVAIARGELTRPFYRIVADTASRCIPGARLVVLPNGMHAAPVLTPAAFNQALLDFLRATETELSVADITTQEAI</sequence>
<feature type="domain" description="AB hydrolase-1" evidence="2">
    <location>
        <begin position="29"/>
        <end position="175"/>
    </location>
</feature>